<feature type="region of interest" description="Disordered" evidence="1">
    <location>
        <begin position="32"/>
        <end position="53"/>
    </location>
</feature>
<comment type="caution">
    <text evidence="2">The sequence shown here is derived from an EMBL/GenBank/DDBJ whole genome shotgun (WGS) entry which is preliminary data.</text>
</comment>
<dbReference type="AlphaFoldDB" id="A0AAP0BRD5"/>
<evidence type="ECO:0000256" key="1">
    <source>
        <dbReference type="SAM" id="MobiDB-lite"/>
    </source>
</evidence>
<reference evidence="2 3" key="1">
    <citation type="journal article" date="2022" name="Nat. Plants">
        <title>Genomes of leafy and leafless Platanthera orchids illuminate the evolution of mycoheterotrophy.</title>
        <authorList>
            <person name="Li M.H."/>
            <person name="Liu K.W."/>
            <person name="Li Z."/>
            <person name="Lu H.C."/>
            <person name="Ye Q.L."/>
            <person name="Zhang D."/>
            <person name="Wang J.Y."/>
            <person name="Li Y.F."/>
            <person name="Zhong Z.M."/>
            <person name="Liu X."/>
            <person name="Yu X."/>
            <person name="Liu D.K."/>
            <person name="Tu X.D."/>
            <person name="Liu B."/>
            <person name="Hao Y."/>
            <person name="Liao X.Y."/>
            <person name="Jiang Y.T."/>
            <person name="Sun W.H."/>
            <person name="Chen J."/>
            <person name="Chen Y.Q."/>
            <person name="Ai Y."/>
            <person name="Zhai J.W."/>
            <person name="Wu S.S."/>
            <person name="Zhou Z."/>
            <person name="Hsiao Y.Y."/>
            <person name="Wu W.L."/>
            <person name="Chen Y.Y."/>
            <person name="Lin Y.F."/>
            <person name="Hsu J.L."/>
            <person name="Li C.Y."/>
            <person name="Wang Z.W."/>
            <person name="Zhao X."/>
            <person name="Zhong W.Y."/>
            <person name="Ma X.K."/>
            <person name="Ma L."/>
            <person name="Huang J."/>
            <person name="Chen G.Z."/>
            <person name="Huang M.Z."/>
            <person name="Huang L."/>
            <person name="Peng D.H."/>
            <person name="Luo Y.B."/>
            <person name="Zou S.Q."/>
            <person name="Chen S.P."/>
            <person name="Lan S."/>
            <person name="Tsai W.C."/>
            <person name="Van de Peer Y."/>
            <person name="Liu Z.J."/>
        </authorList>
    </citation>
    <scope>NUCLEOTIDE SEQUENCE [LARGE SCALE GENOMIC DNA]</scope>
    <source>
        <strain evidence="2">Lor287</strain>
    </source>
</reference>
<dbReference type="EMBL" id="JBBWWQ010000004">
    <property type="protein sequence ID" value="KAK8948668.1"/>
    <property type="molecule type" value="Genomic_DNA"/>
</dbReference>
<evidence type="ECO:0000313" key="3">
    <source>
        <dbReference type="Proteomes" id="UP001418222"/>
    </source>
</evidence>
<gene>
    <name evidence="2" type="ORF">KSP39_PZI005484</name>
</gene>
<evidence type="ECO:0000313" key="2">
    <source>
        <dbReference type="EMBL" id="KAK8948668.1"/>
    </source>
</evidence>
<dbReference type="PANTHER" id="PTHR38386:SF6">
    <property type="entry name" value="OS05G0426900 PROTEIN"/>
    <property type="match status" value="1"/>
</dbReference>
<organism evidence="2 3">
    <name type="scientific">Platanthera zijinensis</name>
    <dbReference type="NCBI Taxonomy" id="2320716"/>
    <lineage>
        <taxon>Eukaryota</taxon>
        <taxon>Viridiplantae</taxon>
        <taxon>Streptophyta</taxon>
        <taxon>Embryophyta</taxon>
        <taxon>Tracheophyta</taxon>
        <taxon>Spermatophyta</taxon>
        <taxon>Magnoliopsida</taxon>
        <taxon>Liliopsida</taxon>
        <taxon>Asparagales</taxon>
        <taxon>Orchidaceae</taxon>
        <taxon>Orchidoideae</taxon>
        <taxon>Orchideae</taxon>
        <taxon>Orchidinae</taxon>
        <taxon>Platanthera</taxon>
    </lineage>
</organism>
<name>A0AAP0BRD5_9ASPA</name>
<accession>A0AAP0BRD5</accession>
<keyword evidence="3" id="KW-1185">Reference proteome</keyword>
<sequence length="121" mass="13730">MNSYSKIRHASIDLPSDAPPIVSSFEAKQRGFHGATTLRRSRSSAAQRFDDGEQSHAIGLQSALRRAFSTRRASLIDHGYWRMQDRGDRFLAEEEDDGGEHRLRDTITMSNPAEFGYIKPY</sequence>
<dbReference type="Proteomes" id="UP001418222">
    <property type="component" value="Unassembled WGS sequence"/>
</dbReference>
<proteinExistence type="predicted"/>
<protein>
    <submittedName>
        <fullName evidence="2">Uncharacterized protein</fullName>
    </submittedName>
</protein>
<dbReference type="PANTHER" id="PTHR38386">
    <property type="entry name" value="OS05G0426900 PROTEIN"/>
    <property type="match status" value="1"/>
</dbReference>